<feature type="domain" description="DUF1330" evidence="1">
    <location>
        <begin position="3"/>
        <end position="41"/>
    </location>
</feature>
<evidence type="ECO:0000313" key="3">
    <source>
        <dbReference type="Proteomes" id="UP001172630"/>
    </source>
</evidence>
<dbReference type="Pfam" id="PF07045">
    <property type="entry name" value="DUF1330"/>
    <property type="match status" value="1"/>
</dbReference>
<proteinExistence type="predicted"/>
<accession>A0ABT7KQ09</accession>
<dbReference type="Proteomes" id="UP001172630">
    <property type="component" value="Unassembled WGS sequence"/>
</dbReference>
<name>A0ABT7KQ09_9HYPH</name>
<dbReference type="Gene3D" id="3.30.70.100">
    <property type="match status" value="1"/>
</dbReference>
<dbReference type="SUPFAM" id="SSF54909">
    <property type="entry name" value="Dimeric alpha+beta barrel"/>
    <property type="match status" value="1"/>
</dbReference>
<comment type="caution">
    <text evidence="2">The sequence shown here is derived from an EMBL/GenBank/DDBJ whole genome shotgun (WGS) entry which is preliminary data.</text>
</comment>
<organism evidence="2 3">
    <name type="scientific">Rhizobium calliandrae</name>
    <dbReference type="NCBI Taxonomy" id="1312182"/>
    <lineage>
        <taxon>Bacteria</taxon>
        <taxon>Pseudomonadati</taxon>
        <taxon>Pseudomonadota</taxon>
        <taxon>Alphaproteobacteria</taxon>
        <taxon>Hyphomicrobiales</taxon>
        <taxon>Rhizobiaceae</taxon>
        <taxon>Rhizobium/Agrobacterium group</taxon>
        <taxon>Rhizobium</taxon>
    </lineage>
</organism>
<evidence type="ECO:0000259" key="1">
    <source>
        <dbReference type="Pfam" id="PF07045"/>
    </source>
</evidence>
<dbReference type="RefSeq" id="WP_285884407.1">
    <property type="nucleotide sequence ID" value="NZ_JARFYN010000086.1"/>
</dbReference>
<sequence>MHYGELDVLESPPIEGAVILEFPDVEAARGWYRSDACRSAARRSPVFRPASQQVLKQARVQLPPKTSTNADVAGVWRLFGRGLYFSNELPTRKETAAFSRLSAKRHDHAMKFRNEEGGKDCTVAMTYEQCAALASDGTSIGRG</sequence>
<keyword evidence="3" id="KW-1185">Reference proteome</keyword>
<protein>
    <submittedName>
        <fullName evidence="2">DUF1330 domain-containing protein</fullName>
    </submittedName>
</protein>
<evidence type="ECO:0000313" key="2">
    <source>
        <dbReference type="EMBL" id="MDL2410516.1"/>
    </source>
</evidence>
<reference evidence="2" key="1">
    <citation type="submission" date="2023-06" db="EMBL/GenBank/DDBJ databases">
        <title>Phylogenetic Diversity of Rhizobium strains.</title>
        <authorList>
            <person name="Moura F.T."/>
            <person name="Helene L.C.F."/>
            <person name="Hungria M."/>
        </authorList>
    </citation>
    <scope>NUCLEOTIDE SEQUENCE</scope>
    <source>
        <strain evidence="2">CCGE524</strain>
    </source>
</reference>
<dbReference type="EMBL" id="JARFYN010000086">
    <property type="protein sequence ID" value="MDL2410516.1"/>
    <property type="molecule type" value="Genomic_DNA"/>
</dbReference>
<dbReference type="InterPro" id="IPR011008">
    <property type="entry name" value="Dimeric_a/b-barrel"/>
</dbReference>
<dbReference type="InterPro" id="IPR010753">
    <property type="entry name" value="DUF1330"/>
</dbReference>
<gene>
    <name evidence="2" type="ORF">PY650_34060</name>
</gene>